<evidence type="ECO:0000313" key="3">
    <source>
        <dbReference type="Proteomes" id="UP000054279"/>
    </source>
</evidence>
<evidence type="ECO:0000313" key="2">
    <source>
        <dbReference type="EMBL" id="KIJ27192.1"/>
    </source>
</evidence>
<dbReference type="SUPFAM" id="SSF55008">
    <property type="entry name" value="HMA, heavy metal-associated domain"/>
    <property type="match status" value="1"/>
</dbReference>
<protein>
    <recommendedName>
        <fullName evidence="1">HMA domain-containing protein</fullName>
    </recommendedName>
</protein>
<name>A0A0C9UDL0_SPHS4</name>
<dbReference type="InterPro" id="IPR006121">
    <property type="entry name" value="HMA_dom"/>
</dbReference>
<dbReference type="GO" id="GO:0046872">
    <property type="term" value="F:metal ion binding"/>
    <property type="evidence" value="ECO:0007669"/>
    <property type="project" value="InterPro"/>
</dbReference>
<gene>
    <name evidence="2" type="ORF">M422DRAFT_55182</name>
</gene>
<evidence type="ECO:0000259" key="1">
    <source>
        <dbReference type="PROSITE" id="PS50846"/>
    </source>
</evidence>
<dbReference type="HOGENOM" id="CLU_1563866_0_0_1"/>
<sequence length="171" mass="19559">MASKTSQVDIHVANLHCQSCVDAIGNIIASVDEDKALSNVNISLQARSISFTHLVSFKPDALLRALAKFGFEVEPDFQSQPTAVKRPSFKWNVYLRKKFGKPSYDAHEREENHRKLCLSCSEKFPAPTQNMKEFKQDLYESRCSLEGTAGRYCDREYCPNYRVLTFIQCMH</sequence>
<dbReference type="AlphaFoldDB" id="A0A0C9UDL0"/>
<accession>A0A0C9UDL0</accession>
<organism evidence="2 3">
    <name type="scientific">Sphaerobolus stellatus (strain SS14)</name>
    <dbReference type="NCBI Taxonomy" id="990650"/>
    <lineage>
        <taxon>Eukaryota</taxon>
        <taxon>Fungi</taxon>
        <taxon>Dikarya</taxon>
        <taxon>Basidiomycota</taxon>
        <taxon>Agaricomycotina</taxon>
        <taxon>Agaricomycetes</taxon>
        <taxon>Phallomycetidae</taxon>
        <taxon>Geastrales</taxon>
        <taxon>Sphaerobolaceae</taxon>
        <taxon>Sphaerobolus</taxon>
    </lineage>
</organism>
<proteinExistence type="predicted"/>
<dbReference type="PROSITE" id="PS50846">
    <property type="entry name" value="HMA_2"/>
    <property type="match status" value="1"/>
</dbReference>
<keyword evidence="3" id="KW-1185">Reference proteome</keyword>
<dbReference type="Proteomes" id="UP000054279">
    <property type="component" value="Unassembled WGS sequence"/>
</dbReference>
<dbReference type="EMBL" id="KN837344">
    <property type="protein sequence ID" value="KIJ27192.1"/>
    <property type="molecule type" value="Genomic_DNA"/>
</dbReference>
<feature type="domain" description="HMA" evidence="1">
    <location>
        <begin position="6"/>
        <end position="74"/>
    </location>
</feature>
<dbReference type="InterPro" id="IPR036163">
    <property type="entry name" value="HMA_dom_sf"/>
</dbReference>
<reference evidence="2 3" key="1">
    <citation type="submission" date="2014-06" db="EMBL/GenBank/DDBJ databases">
        <title>Evolutionary Origins and Diversification of the Mycorrhizal Mutualists.</title>
        <authorList>
            <consortium name="DOE Joint Genome Institute"/>
            <consortium name="Mycorrhizal Genomics Consortium"/>
            <person name="Kohler A."/>
            <person name="Kuo A."/>
            <person name="Nagy L.G."/>
            <person name="Floudas D."/>
            <person name="Copeland A."/>
            <person name="Barry K.W."/>
            <person name="Cichocki N."/>
            <person name="Veneault-Fourrey C."/>
            <person name="LaButti K."/>
            <person name="Lindquist E.A."/>
            <person name="Lipzen A."/>
            <person name="Lundell T."/>
            <person name="Morin E."/>
            <person name="Murat C."/>
            <person name="Riley R."/>
            <person name="Ohm R."/>
            <person name="Sun H."/>
            <person name="Tunlid A."/>
            <person name="Henrissat B."/>
            <person name="Grigoriev I.V."/>
            <person name="Hibbett D.S."/>
            <person name="Martin F."/>
        </authorList>
    </citation>
    <scope>NUCLEOTIDE SEQUENCE [LARGE SCALE GENOMIC DNA]</scope>
    <source>
        <strain evidence="2 3">SS14</strain>
    </source>
</reference>
<dbReference type="CDD" id="cd00371">
    <property type="entry name" value="HMA"/>
    <property type="match status" value="1"/>
</dbReference>
<dbReference type="Gene3D" id="3.30.70.100">
    <property type="match status" value="1"/>
</dbReference>